<dbReference type="SUPFAM" id="SSF57850">
    <property type="entry name" value="RING/U-box"/>
    <property type="match status" value="1"/>
</dbReference>
<dbReference type="GO" id="GO:0005768">
    <property type="term" value="C:endosome"/>
    <property type="evidence" value="ECO:0007669"/>
    <property type="project" value="TreeGrafter"/>
</dbReference>
<keyword evidence="4" id="KW-0862">Zinc</keyword>
<dbReference type="GO" id="GO:0048284">
    <property type="term" value="P:organelle fusion"/>
    <property type="evidence" value="ECO:0007669"/>
    <property type="project" value="TreeGrafter"/>
</dbReference>
<dbReference type="AlphaFoldDB" id="A0A1Y1Y992"/>
<evidence type="ECO:0000256" key="5">
    <source>
        <dbReference type="ARBA" id="ARBA00023136"/>
    </source>
</evidence>
<dbReference type="PANTHER" id="PTHR23323">
    <property type="entry name" value="VACUOLAR PROTEIN SORTING-ASSOCIATED PROTEIN"/>
    <property type="match status" value="1"/>
</dbReference>
<feature type="repeat" description="CHCR" evidence="7">
    <location>
        <begin position="658"/>
        <end position="815"/>
    </location>
</feature>
<dbReference type="Pfam" id="PF05131">
    <property type="entry name" value="Pep3_Vps18"/>
    <property type="match status" value="1"/>
</dbReference>
<organism evidence="11 12">
    <name type="scientific">Basidiobolus meristosporus CBS 931.73</name>
    <dbReference type="NCBI Taxonomy" id="1314790"/>
    <lineage>
        <taxon>Eukaryota</taxon>
        <taxon>Fungi</taxon>
        <taxon>Fungi incertae sedis</taxon>
        <taxon>Zoopagomycota</taxon>
        <taxon>Entomophthoromycotina</taxon>
        <taxon>Basidiobolomycetes</taxon>
        <taxon>Basidiobolales</taxon>
        <taxon>Basidiobolaceae</taxon>
        <taxon>Basidiobolus</taxon>
    </lineage>
</organism>
<feature type="coiled-coil region" evidence="8">
    <location>
        <begin position="852"/>
        <end position="893"/>
    </location>
</feature>
<evidence type="ECO:0000256" key="8">
    <source>
        <dbReference type="SAM" id="Coils"/>
    </source>
</evidence>
<dbReference type="CDD" id="cd16462">
    <property type="entry name" value="RING-H2_Pep3p-like"/>
    <property type="match status" value="1"/>
</dbReference>
<dbReference type="GO" id="GO:0007033">
    <property type="term" value="P:vacuole organization"/>
    <property type="evidence" value="ECO:0007669"/>
    <property type="project" value="TreeGrafter"/>
</dbReference>
<proteinExistence type="inferred from homology"/>
<dbReference type="GO" id="GO:0030897">
    <property type="term" value="C:HOPS complex"/>
    <property type="evidence" value="ECO:0007669"/>
    <property type="project" value="TreeGrafter"/>
</dbReference>
<dbReference type="STRING" id="1314790.A0A1Y1Y992"/>
<dbReference type="InterPro" id="IPR000547">
    <property type="entry name" value="Clathrin_H-chain/VPS_repeat"/>
</dbReference>
<evidence type="ECO:0000256" key="2">
    <source>
        <dbReference type="ARBA" id="ARBA00022723"/>
    </source>
</evidence>
<dbReference type="OrthoDB" id="1845386at2759"/>
<reference evidence="11 12" key="1">
    <citation type="submission" date="2016-07" db="EMBL/GenBank/DDBJ databases">
        <title>Pervasive Adenine N6-methylation of Active Genes in Fungi.</title>
        <authorList>
            <consortium name="DOE Joint Genome Institute"/>
            <person name="Mondo S.J."/>
            <person name="Dannebaum R.O."/>
            <person name="Kuo R.C."/>
            <person name="Labutti K."/>
            <person name="Haridas S."/>
            <person name="Kuo A."/>
            <person name="Salamov A."/>
            <person name="Ahrendt S.R."/>
            <person name="Lipzen A."/>
            <person name="Sullivan W."/>
            <person name="Andreopoulos W.B."/>
            <person name="Clum A."/>
            <person name="Lindquist E."/>
            <person name="Daum C."/>
            <person name="Ramamoorthy G.K."/>
            <person name="Gryganskyi A."/>
            <person name="Culley D."/>
            <person name="Magnuson J.K."/>
            <person name="James T.Y."/>
            <person name="O'Malley M.A."/>
            <person name="Stajich J.E."/>
            <person name="Spatafora J.W."/>
            <person name="Visel A."/>
            <person name="Grigoriev I.V."/>
        </authorList>
    </citation>
    <scope>NUCLEOTIDE SEQUENCE [LARGE SCALE GENOMIC DNA]</scope>
    <source>
        <strain evidence="11 12">CBS 931.73</strain>
    </source>
</reference>
<gene>
    <name evidence="11" type="ORF">K493DRAFT_329907</name>
</gene>
<dbReference type="InParanoid" id="A0A1Y1Y992"/>
<protein>
    <submittedName>
        <fullName evidence="11">Uncharacterized protein</fullName>
    </submittedName>
</protein>
<dbReference type="GO" id="GO:0007032">
    <property type="term" value="P:endosome organization"/>
    <property type="evidence" value="ECO:0007669"/>
    <property type="project" value="TreeGrafter"/>
</dbReference>
<evidence type="ECO:0000256" key="6">
    <source>
        <dbReference type="ARBA" id="ARBA00029433"/>
    </source>
</evidence>
<evidence type="ECO:0000313" key="12">
    <source>
        <dbReference type="Proteomes" id="UP000193498"/>
    </source>
</evidence>
<comment type="subcellular location">
    <subcellularLocation>
        <location evidence="6">Endomembrane system</location>
        <topology evidence="6">Peripheral membrane protein</topology>
        <orientation evidence="6">Cytoplasmic side</orientation>
    </subcellularLocation>
</comment>
<evidence type="ECO:0000313" key="11">
    <source>
        <dbReference type="EMBL" id="ORX94557.1"/>
    </source>
</evidence>
<name>A0A1Y1Y992_9FUNG</name>
<evidence type="ECO:0000259" key="9">
    <source>
        <dbReference type="Pfam" id="PF05131"/>
    </source>
</evidence>
<dbReference type="Proteomes" id="UP000193498">
    <property type="component" value="Unassembled WGS sequence"/>
</dbReference>
<keyword evidence="5" id="KW-0472">Membrane</keyword>
<evidence type="ECO:0000259" key="10">
    <source>
        <dbReference type="Pfam" id="PF26148"/>
    </source>
</evidence>
<keyword evidence="8" id="KW-0175">Coiled coil</keyword>
<dbReference type="GO" id="GO:0030674">
    <property type="term" value="F:protein-macromolecule adaptor activity"/>
    <property type="evidence" value="ECO:0007669"/>
    <property type="project" value="TreeGrafter"/>
</dbReference>
<evidence type="ECO:0000256" key="4">
    <source>
        <dbReference type="ARBA" id="ARBA00022833"/>
    </source>
</evidence>
<sequence>MSLIDDFIEHNESQAIRPQLSSSLQESHIPISEENDFSGFETSVPALLGTGFVSAGIDKAEEADVFALDRVQFQLPAPLISVQVSNNILVMALENNHILRINLQEAHDVEDIELPRRAPENKIYKIFFDPTGKHLLVTTTEGDNYYLHEKWKKCKILSKLKGITIESVAWNKNISKGANASTKEILLGTKNGAVFETELEPTDEYFKKEDKYIKQVFSLADANPITGIRFEQFPVSPKKYFVLLTTPTRLYQMIGNVNPQKNGPDGTFFESLFSKYTNNPSYQEIPGELSYSELHFFSKFQDVQVQSTASKFCWLTGPGIYHGDLVFGSQGVGDSVIDSAQLLPYAPTSYEADQSETKGPISIAVTEFHFILLYDDRIRAVCQLNDQVVYEDAIPLAPSQHILGMVVDSTKNTYWVFTNVSIYELIVANEDKNMWSLYLEKMMFDAALQYAKSPIQKDKILTAQAEYYFSQGRYLLSANYFAQSTVSFEEVVLKFVERDERDALRRYLLQKIEKLRKNDLTQITIIGTWLVEIYLNKLNALEDLAMGSLEDEEKRNYQEEQKILTEEFHGFLQSYKNHLDPKTTYDLIGSHGRNVDLLHYASLMHDYDRVISHWIQEKNYAEASKVLGKQASVELYYKYSPVLMEHAPVETVNMWMRHTNLNPRNLIPALLKYDHSQAPEDTTQNQAIRYLQFVVQKMNNNDPVIHNYLLTLYTTQPTEDESDLLSFLNNEGREMKYNQDYALRLCSKHNRIQSCVLIYGNMGMYEEAVDLALEHQDLELARINADKPDDDEDLRKKLWLKIARYVVEKQHDVKTAMRFLQESDLLKIEDILPFFPDFTHIDDFKEEICSALEEYNIHIEDLKGEMDEATRNAENIRQDIKELKNRFAIVSLNENCSLCDQPVLTRQFYIFPCQHAFHADCLINKVKQYLNPRQIRLLQELQEEIARDLTIQRRAGKNNQAAEKMDSATNLEQLKEELDDLVAAECYLCGDLMIKSIDLPFIQQDEQEELASWTV</sequence>
<dbReference type="InterPro" id="IPR007810">
    <property type="entry name" value="Pep3/Vps18_beta-prop"/>
</dbReference>
<keyword evidence="12" id="KW-1185">Reference proteome</keyword>
<dbReference type="GO" id="GO:0008270">
    <property type="term" value="F:zinc ion binding"/>
    <property type="evidence" value="ECO:0007669"/>
    <property type="project" value="UniProtKB-KW"/>
</dbReference>
<comment type="caution">
    <text evidence="11">The sequence shown here is derived from an EMBL/GenBank/DDBJ whole genome shotgun (WGS) entry which is preliminary data.</text>
</comment>
<dbReference type="PROSITE" id="PS50236">
    <property type="entry name" value="CHCR"/>
    <property type="match status" value="2"/>
</dbReference>
<feature type="coiled-coil region" evidence="8">
    <location>
        <begin position="957"/>
        <end position="984"/>
    </location>
</feature>
<dbReference type="EMBL" id="MCFE01000201">
    <property type="protein sequence ID" value="ORX94557.1"/>
    <property type="molecule type" value="Genomic_DNA"/>
</dbReference>
<evidence type="ECO:0000256" key="1">
    <source>
        <dbReference type="ARBA" id="ARBA00010454"/>
    </source>
</evidence>
<feature type="domain" description="Pep3/Vps18 RING C-terminal" evidence="10">
    <location>
        <begin position="893"/>
        <end position="995"/>
    </location>
</feature>
<keyword evidence="3" id="KW-0863">Zinc-finger</keyword>
<comment type="similarity">
    <text evidence="1">Belongs to the VPS18 family.</text>
</comment>
<dbReference type="Pfam" id="PF26148">
    <property type="entry name" value="VPS18_RING_C"/>
    <property type="match status" value="1"/>
</dbReference>
<feature type="domain" description="Pep3/Vps18 beta-propeller" evidence="9">
    <location>
        <begin position="65"/>
        <end position="427"/>
    </location>
</feature>
<dbReference type="PANTHER" id="PTHR23323:SF26">
    <property type="entry name" value="VACUOLAR PROTEIN SORTING-ASSOCIATED PROTEIN 18 HOMOLOG"/>
    <property type="match status" value="1"/>
</dbReference>
<dbReference type="FunCoup" id="A0A1Y1Y992">
    <property type="interactions" value="764"/>
</dbReference>
<accession>A0A1Y1Y992</accession>
<dbReference type="GO" id="GO:0006904">
    <property type="term" value="P:vesicle docking involved in exocytosis"/>
    <property type="evidence" value="ECO:0007669"/>
    <property type="project" value="TreeGrafter"/>
</dbReference>
<evidence type="ECO:0000256" key="3">
    <source>
        <dbReference type="ARBA" id="ARBA00022771"/>
    </source>
</evidence>
<keyword evidence="2" id="KW-0479">Metal-binding</keyword>
<dbReference type="InterPro" id="IPR058919">
    <property type="entry name" value="Pep3/Vps18_RING_C"/>
</dbReference>
<evidence type="ECO:0000256" key="7">
    <source>
        <dbReference type="PROSITE-ProRule" id="PRU01006"/>
    </source>
</evidence>
<dbReference type="GO" id="GO:0006886">
    <property type="term" value="P:intracellular protein transport"/>
    <property type="evidence" value="ECO:0007669"/>
    <property type="project" value="UniProtKB-UniRule"/>
</dbReference>
<feature type="repeat" description="CHCR" evidence="7">
    <location>
        <begin position="479"/>
        <end position="652"/>
    </location>
</feature>